<keyword evidence="1" id="KW-0472">Membrane</keyword>
<proteinExistence type="predicted"/>
<dbReference type="Gene3D" id="2.60.120.1440">
    <property type="match status" value="1"/>
</dbReference>
<feature type="transmembrane region" description="Helical" evidence="1">
    <location>
        <begin position="78"/>
        <end position="99"/>
    </location>
</feature>
<evidence type="ECO:0000313" key="5">
    <source>
        <dbReference type="Proteomes" id="UP000253209"/>
    </source>
</evidence>
<evidence type="ECO:0000313" key="4">
    <source>
        <dbReference type="EMBL" id="RCH56318.1"/>
    </source>
</evidence>
<evidence type="ECO:0000256" key="1">
    <source>
        <dbReference type="SAM" id="Phobius"/>
    </source>
</evidence>
<dbReference type="GO" id="GO:0016989">
    <property type="term" value="F:sigma factor antagonist activity"/>
    <property type="evidence" value="ECO:0007669"/>
    <property type="project" value="TreeGrafter"/>
</dbReference>
<dbReference type="Pfam" id="PF16344">
    <property type="entry name" value="FecR_C"/>
    <property type="match status" value="1"/>
</dbReference>
<accession>A0A367GT26</accession>
<dbReference type="InterPro" id="IPR032508">
    <property type="entry name" value="FecR_C"/>
</dbReference>
<dbReference type="InterPro" id="IPR006860">
    <property type="entry name" value="FecR"/>
</dbReference>
<dbReference type="OrthoDB" id="645173at2"/>
<dbReference type="PIRSF" id="PIRSF018266">
    <property type="entry name" value="FecR"/>
    <property type="match status" value="1"/>
</dbReference>
<dbReference type="Pfam" id="PF04773">
    <property type="entry name" value="FecR"/>
    <property type="match status" value="1"/>
</dbReference>
<organism evidence="4 5">
    <name type="scientific">Mucilaginibacter hurinus</name>
    <dbReference type="NCBI Taxonomy" id="2201324"/>
    <lineage>
        <taxon>Bacteria</taxon>
        <taxon>Pseudomonadati</taxon>
        <taxon>Bacteroidota</taxon>
        <taxon>Sphingobacteriia</taxon>
        <taxon>Sphingobacteriales</taxon>
        <taxon>Sphingobacteriaceae</taxon>
        <taxon>Mucilaginibacter</taxon>
    </lineage>
</organism>
<dbReference type="RefSeq" id="WP_114003216.1">
    <property type="nucleotide sequence ID" value="NZ_QGDC01000001.1"/>
</dbReference>
<keyword evidence="5" id="KW-1185">Reference proteome</keyword>
<evidence type="ECO:0000259" key="3">
    <source>
        <dbReference type="Pfam" id="PF16344"/>
    </source>
</evidence>
<evidence type="ECO:0008006" key="6">
    <source>
        <dbReference type="Google" id="ProtNLM"/>
    </source>
</evidence>
<protein>
    <recommendedName>
        <fullName evidence="6">FecR family protein</fullName>
    </recommendedName>
</protein>
<feature type="domain" description="Protein FecR C-terminal" evidence="3">
    <location>
        <begin position="265"/>
        <end position="332"/>
    </location>
</feature>
<gene>
    <name evidence="4" type="ORF">DJ568_00185</name>
</gene>
<name>A0A367GT26_9SPHI</name>
<dbReference type="InterPro" id="IPR012373">
    <property type="entry name" value="Ferrdict_sens_TM"/>
</dbReference>
<dbReference type="EMBL" id="QGDC01000001">
    <property type="protein sequence ID" value="RCH56318.1"/>
    <property type="molecule type" value="Genomic_DNA"/>
</dbReference>
<sequence length="337" mass="37754">MKPSISKQLLDKFLKGKCTAEEEEAVLAWYNAFESEKDYLPALHGEKEIEMREQIFQLVSEKAGLPREKRSGMNKRKLATYILRGVAAMAIIAIGVAYFKVRTDLQHKHTAAAQNMMLVNNTTNRIIDQALSDGSHVWLKPGAQLKFAKKFTGTTRDVFMVGEAFFEVKKNAGKPFIVHSSNIITKVWGTSFRVRDSKSISFADVTVVTGKVSVKLKTNLSAGRGSKEILLYPDNQAVYSKQKKTLIADEVTDVKPLKMWKRVDLSFDNAPLPEVVNVLNKHFNSNIELGNQALNKFTINVNLTGLNLPEVMTILCKTLAISYKMDGDKIIIQQTNN</sequence>
<dbReference type="PANTHER" id="PTHR30273:SF2">
    <property type="entry name" value="PROTEIN FECR"/>
    <property type="match status" value="1"/>
</dbReference>
<evidence type="ECO:0000259" key="2">
    <source>
        <dbReference type="Pfam" id="PF04773"/>
    </source>
</evidence>
<feature type="domain" description="FecR protein" evidence="2">
    <location>
        <begin position="123"/>
        <end position="212"/>
    </location>
</feature>
<dbReference type="Gene3D" id="3.55.50.30">
    <property type="match status" value="1"/>
</dbReference>
<comment type="caution">
    <text evidence="4">The sequence shown here is derived from an EMBL/GenBank/DDBJ whole genome shotgun (WGS) entry which is preliminary data.</text>
</comment>
<dbReference type="PANTHER" id="PTHR30273">
    <property type="entry name" value="PERIPLASMIC SIGNAL SENSOR AND SIGMA FACTOR ACTIVATOR FECR-RELATED"/>
    <property type="match status" value="1"/>
</dbReference>
<keyword evidence="1" id="KW-1133">Transmembrane helix</keyword>
<dbReference type="AlphaFoldDB" id="A0A367GT26"/>
<keyword evidence="1" id="KW-0812">Transmembrane</keyword>
<reference evidence="4 5" key="1">
    <citation type="submission" date="2018-05" db="EMBL/GenBank/DDBJ databases">
        <title>Mucilaginibacter hurinus sp. nov., isolated from briquette warehouse soil.</title>
        <authorList>
            <person name="Choi L."/>
        </authorList>
    </citation>
    <scope>NUCLEOTIDE SEQUENCE [LARGE SCALE GENOMIC DNA]</scope>
    <source>
        <strain evidence="4 5">ZR32</strain>
    </source>
</reference>
<dbReference type="Proteomes" id="UP000253209">
    <property type="component" value="Unassembled WGS sequence"/>
</dbReference>